<gene>
    <name evidence="1" type="ORF">PIB30_090546</name>
</gene>
<dbReference type="EMBL" id="JASCZI010243411">
    <property type="protein sequence ID" value="MED6213157.1"/>
    <property type="molecule type" value="Genomic_DNA"/>
</dbReference>
<protein>
    <submittedName>
        <fullName evidence="1">Uncharacterized protein</fullName>
    </submittedName>
</protein>
<reference evidence="1 2" key="1">
    <citation type="journal article" date="2023" name="Plants (Basel)">
        <title>Bridging the Gap: Combining Genomics and Transcriptomics Approaches to Understand Stylosanthes scabra, an Orphan Legume from the Brazilian Caatinga.</title>
        <authorList>
            <person name="Ferreira-Neto J.R.C."/>
            <person name="da Silva M.D."/>
            <person name="Binneck E."/>
            <person name="de Melo N.F."/>
            <person name="da Silva R.H."/>
            <person name="de Melo A.L.T.M."/>
            <person name="Pandolfi V."/>
            <person name="Bustamante F.O."/>
            <person name="Brasileiro-Vidal A.C."/>
            <person name="Benko-Iseppon A.M."/>
        </authorList>
    </citation>
    <scope>NUCLEOTIDE SEQUENCE [LARGE SCALE GENOMIC DNA]</scope>
    <source>
        <tissue evidence="1">Leaves</tissue>
    </source>
</reference>
<comment type="caution">
    <text evidence="1">The sequence shown here is derived from an EMBL/GenBank/DDBJ whole genome shotgun (WGS) entry which is preliminary data.</text>
</comment>
<name>A0ABU6YTV2_9FABA</name>
<evidence type="ECO:0000313" key="1">
    <source>
        <dbReference type="EMBL" id="MED6213157.1"/>
    </source>
</evidence>
<evidence type="ECO:0000313" key="2">
    <source>
        <dbReference type="Proteomes" id="UP001341840"/>
    </source>
</evidence>
<accession>A0ABU6YTV2</accession>
<keyword evidence="2" id="KW-1185">Reference proteome</keyword>
<organism evidence="1 2">
    <name type="scientific">Stylosanthes scabra</name>
    <dbReference type="NCBI Taxonomy" id="79078"/>
    <lineage>
        <taxon>Eukaryota</taxon>
        <taxon>Viridiplantae</taxon>
        <taxon>Streptophyta</taxon>
        <taxon>Embryophyta</taxon>
        <taxon>Tracheophyta</taxon>
        <taxon>Spermatophyta</taxon>
        <taxon>Magnoliopsida</taxon>
        <taxon>eudicotyledons</taxon>
        <taxon>Gunneridae</taxon>
        <taxon>Pentapetalae</taxon>
        <taxon>rosids</taxon>
        <taxon>fabids</taxon>
        <taxon>Fabales</taxon>
        <taxon>Fabaceae</taxon>
        <taxon>Papilionoideae</taxon>
        <taxon>50 kb inversion clade</taxon>
        <taxon>dalbergioids sensu lato</taxon>
        <taxon>Dalbergieae</taxon>
        <taxon>Pterocarpus clade</taxon>
        <taxon>Stylosanthes</taxon>
    </lineage>
</organism>
<sequence length="78" mass="8464">MGLQLHAMSHCIHKLAEASSTATDPKLAKKLCAGGEWNEAVNEAANRVQAQTHFHGCLYPQILPILICIDTTWGASSY</sequence>
<dbReference type="Proteomes" id="UP001341840">
    <property type="component" value="Unassembled WGS sequence"/>
</dbReference>
<proteinExistence type="predicted"/>